<reference evidence="2" key="1">
    <citation type="submission" date="2018-07" db="EMBL/GenBank/DDBJ databases">
        <authorList>
            <person name="Quirk P.G."/>
            <person name="Krulwich T.A."/>
        </authorList>
    </citation>
    <scope>NUCLEOTIDE SEQUENCE</scope>
</reference>
<organism evidence="2">
    <name type="scientific">metagenome</name>
    <dbReference type="NCBI Taxonomy" id="256318"/>
    <lineage>
        <taxon>unclassified sequences</taxon>
        <taxon>metagenomes</taxon>
    </lineage>
</organism>
<sequence>MLAFLLAAVDRQATWVTIQAVALPVKIFLDLALVWSCQNFLENGAVGAAISIAVSEAAIAVAGMRLLPKGTLSRADAGYGARVAFAALTMAAAVWLVRDTSLFLAVLAGVVVYIGMIAAMRAADPDDVALMKSVISRTASRASLRRRVSE</sequence>
<evidence type="ECO:0000313" key="2">
    <source>
        <dbReference type="EMBL" id="SUS07836.1"/>
    </source>
</evidence>
<protein>
    <submittedName>
        <fullName evidence="2">Uncharacterized protein</fullName>
    </submittedName>
</protein>
<dbReference type="EMBL" id="UIDG01000456">
    <property type="protein sequence ID" value="SUS07836.1"/>
    <property type="molecule type" value="Genomic_DNA"/>
</dbReference>
<keyword evidence="1" id="KW-0472">Membrane</keyword>
<feature type="transmembrane region" description="Helical" evidence="1">
    <location>
        <begin position="103"/>
        <end position="123"/>
    </location>
</feature>
<feature type="transmembrane region" description="Helical" evidence="1">
    <location>
        <begin position="79"/>
        <end position="97"/>
    </location>
</feature>
<gene>
    <name evidence="2" type="ORF">DF3PB_5090005</name>
</gene>
<accession>A0A380THP2</accession>
<feature type="transmembrane region" description="Helical" evidence="1">
    <location>
        <begin position="44"/>
        <end position="67"/>
    </location>
</feature>
<name>A0A380THP2_9ZZZZ</name>
<proteinExistence type="predicted"/>
<keyword evidence="1" id="KW-1133">Transmembrane helix</keyword>
<evidence type="ECO:0000256" key="1">
    <source>
        <dbReference type="SAM" id="Phobius"/>
    </source>
</evidence>
<keyword evidence="1" id="KW-0812">Transmembrane</keyword>
<dbReference type="AlphaFoldDB" id="A0A380THP2"/>